<keyword evidence="1" id="KW-0732">Signal</keyword>
<dbReference type="Proteomes" id="UP000272025">
    <property type="component" value="Unassembled WGS sequence"/>
</dbReference>
<feature type="signal peptide" evidence="1">
    <location>
        <begin position="1"/>
        <end position="17"/>
    </location>
</feature>
<feature type="chain" id="PRO_5018184031" evidence="1">
    <location>
        <begin position="18"/>
        <end position="113"/>
    </location>
</feature>
<accession>A0A3N2PKY6</accession>
<evidence type="ECO:0000256" key="1">
    <source>
        <dbReference type="SAM" id="SignalP"/>
    </source>
</evidence>
<dbReference type="OrthoDB" id="5116585at2759"/>
<reference evidence="2 3" key="1">
    <citation type="journal article" date="2018" name="Mol. Ecol.">
        <title>The obligate alkalophilic soda-lake fungus Sodiomyces alkalinus has shifted to a protein diet.</title>
        <authorList>
            <person name="Grum-Grzhimaylo A.A."/>
            <person name="Falkoski D.L."/>
            <person name="van den Heuvel J."/>
            <person name="Valero-Jimenez C.A."/>
            <person name="Min B."/>
            <person name="Choi I.G."/>
            <person name="Lipzen A."/>
            <person name="Daum C.G."/>
            <person name="Aanen D.K."/>
            <person name="Tsang A."/>
            <person name="Henrissat B."/>
            <person name="Bilanenko E.N."/>
            <person name="de Vries R.P."/>
            <person name="van Kan J.A.L."/>
            <person name="Grigoriev I.V."/>
            <person name="Debets A.J.M."/>
        </authorList>
    </citation>
    <scope>NUCLEOTIDE SEQUENCE [LARGE SCALE GENOMIC DNA]</scope>
    <source>
        <strain evidence="2 3">F11</strain>
    </source>
</reference>
<dbReference type="RefSeq" id="XP_028462965.1">
    <property type="nucleotide sequence ID" value="XM_028613654.1"/>
</dbReference>
<dbReference type="EMBL" id="ML119062">
    <property type="protein sequence ID" value="ROT35159.1"/>
    <property type="molecule type" value="Genomic_DNA"/>
</dbReference>
<name>A0A3N2PKY6_SODAK</name>
<dbReference type="AlphaFoldDB" id="A0A3N2PKY6"/>
<sequence length="113" mass="12088">MRFFATLLISLAAGAYASPHALSEERSAGLETRATVPEHFQCKEDRDCVERNVGNCCGYYPMCANSEAVLPHPCPSGGFGVCGWPVIDQCKCGSKGGCMSLQSGNIVHGSEWE</sequence>
<protein>
    <submittedName>
        <fullName evidence="2">Uncharacterized protein</fullName>
    </submittedName>
</protein>
<dbReference type="GeneID" id="39582132"/>
<evidence type="ECO:0000313" key="2">
    <source>
        <dbReference type="EMBL" id="ROT35159.1"/>
    </source>
</evidence>
<evidence type="ECO:0000313" key="3">
    <source>
        <dbReference type="Proteomes" id="UP000272025"/>
    </source>
</evidence>
<organism evidence="2 3">
    <name type="scientific">Sodiomyces alkalinus (strain CBS 110278 / VKM F-3762 / F11)</name>
    <name type="common">Alkaliphilic filamentous fungus</name>
    <dbReference type="NCBI Taxonomy" id="1314773"/>
    <lineage>
        <taxon>Eukaryota</taxon>
        <taxon>Fungi</taxon>
        <taxon>Dikarya</taxon>
        <taxon>Ascomycota</taxon>
        <taxon>Pezizomycotina</taxon>
        <taxon>Sordariomycetes</taxon>
        <taxon>Hypocreomycetidae</taxon>
        <taxon>Glomerellales</taxon>
        <taxon>Plectosphaerellaceae</taxon>
        <taxon>Sodiomyces</taxon>
    </lineage>
</organism>
<gene>
    <name evidence="2" type="ORF">SODALDRAFT_353536</name>
</gene>
<keyword evidence="3" id="KW-1185">Reference proteome</keyword>
<proteinExistence type="predicted"/>